<organism evidence="1 2">
    <name type="scientific">Burkholderia paludis</name>
    <dbReference type="NCBI Taxonomy" id="1506587"/>
    <lineage>
        <taxon>Bacteria</taxon>
        <taxon>Pseudomonadati</taxon>
        <taxon>Pseudomonadota</taxon>
        <taxon>Betaproteobacteria</taxon>
        <taxon>Burkholderiales</taxon>
        <taxon>Burkholderiaceae</taxon>
        <taxon>Burkholderia</taxon>
        <taxon>Burkholderia cepacia complex</taxon>
    </lineage>
</organism>
<proteinExistence type="predicted"/>
<dbReference type="Proteomes" id="UP000494330">
    <property type="component" value="Unassembled WGS sequence"/>
</dbReference>
<evidence type="ECO:0000313" key="2">
    <source>
        <dbReference type="Proteomes" id="UP000494330"/>
    </source>
</evidence>
<gene>
    <name evidence="1" type="ORF">BPA30113_02338</name>
</gene>
<dbReference type="Gene3D" id="3.40.30.120">
    <property type="match status" value="1"/>
</dbReference>
<keyword evidence="2" id="KW-1185">Reference proteome</keyword>
<sequence length="74" mass="8014">MLLDFDAGRPLQALASRWRDRVAYVASDAQDRLGLRAVLVRPDGFVAWAREDGANLDDAARAATRWSGAPCAGN</sequence>
<reference evidence="1 2" key="1">
    <citation type="submission" date="2019-09" db="EMBL/GenBank/DDBJ databases">
        <authorList>
            <person name="Depoorter E."/>
        </authorList>
    </citation>
    <scope>NUCLEOTIDE SEQUENCE [LARGE SCALE GENOMIC DNA]</scope>
    <source>
        <strain evidence="1">LMG 30113</strain>
    </source>
</reference>
<evidence type="ECO:0000313" key="1">
    <source>
        <dbReference type="EMBL" id="VWB53741.1"/>
    </source>
</evidence>
<protein>
    <submittedName>
        <fullName evidence="1">FAD-dependent oxidoreductase</fullName>
    </submittedName>
</protein>
<dbReference type="AlphaFoldDB" id="A0A6P2K936"/>
<dbReference type="Pfam" id="PF21274">
    <property type="entry name" value="Rng_hyd_C"/>
    <property type="match status" value="1"/>
</dbReference>
<name>A0A6P2K936_9BURK</name>
<dbReference type="EMBL" id="CABVQD010000006">
    <property type="protein sequence ID" value="VWB53741.1"/>
    <property type="molecule type" value="Genomic_DNA"/>
</dbReference>
<accession>A0A6P2K936</accession>